<dbReference type="HOGENOM" id="CLU_1406038_0_0_2"/>
<dbReference type="EMBL" id="CP006670">
    <property type="protein sequence ID" value="EHR79291.1"/>
    <property type="molecule type" value="Genomic_DNA"/>
</dbReference>
<evidence type="ECO:0000313" key="1">
    <source>
        <dbReference type="EMBL" id="EHR79291.1"/>
    </source>
</evidence>
<dbReference type="Proteomes" id="UP000015502">
    <property type="component" value="Chromosome"/>
</dbReference>
<sequence>MIIYEPIMLAMPLAEKIKDQILQEKEIPDGESLRKILVSLGLEEVCLGRGLALFRSKYVLALLIPSAKYITVDVFSSSGDLSDALQLMMYYDKTLNAYIVDIIPANDLEFEGNIGLEPVIIDAETFELKSIPVLGYFEKENGDIFLVISEKTYDAWKESGKLEVCPVCGADGLVWQKDVAYCSSCGFGVKVVKK</sequence>
<gene>
    <name evidence="1" type="ORF">OCC_00997</name>
</gene>
<name>H3ZL88_THELN</name>
<accession>H3ZL88</accession>
<dbReference type="GeneID" id="16550453"/>
<dbReference type="PaxDb" id="523849-OCC_00997"/>
<dbReference type="STRING" id="523849.OCC_00997"/>
<reference evidence="1 2" key="1">
    <citation type="journal article" date="2012" name="J. Bacteriol.">
        <title>Genome sequence of the model hyperthermophilic archaeon Thermococcus litoralis NS-C.</title>
        <authorList>
            <person name="Gardner A.F."/>
            <person name="Kumar S."/>
            <person name="Perler F.B."/>
        </authorList>
    </citation>
    <scope>NUCLEOTIDE SEQUENCE [LARGE SCALE GENOMIC DNA]</scope>
    <source>
        <strain evidence="2">ATCC 51850 / DSM 5473 / JCM 8560 / NS-C</strain>
    </source>
</reference>
<proteinExistence type="predicted"/>
<keyword evidence="2" id="KW-1185">Reference proteome</keyword>
<dbReference type="OrthoDB" id="85337at2157"/>
<evidence type="ECO:0000313" key="2">
    <source>
        <dbReference type="Proteomes" id="UP000015502"/>
    </source>
</evidence>
<dbReference type="KEGG" id="tlt:OCC_00997"/>
<dbReference type="RefSeq" id="WP_004067128.1">
    <property type="nucleotide sequence ID" value="NC_022084.1"/>
</dbReference>
<dbReference type="AlphaFoldDB" id="H3ZL88"/>
<protein>
    <submittedName>
        <fullName evidence="1">Membrane protein</fullName>
    </submittedName>
</protein>
<organism evidence="1 2">
    <name type="scientific">Thermococcus litoralis (strain ATCC 51850 / DSM 5473 / JCM 8560 / NS-C)</name>
    <dbReference type="NCBI Taxonomy" id="523849"/>
    <lineage>
        <taxon>Archaea</taxon>
        <taxon>Methanobacteriati</taxon>
        <taxon>Methanobacteriota</taxon>
        <taxon>Thermococci</taxon>
        <taxon>Thermococcales</taxon>
        <taxon>Thermococcaceae</taxon>
        <taxon>Thermococcus</taxon>
    </lineage>
</organism>